<feature type="transmembrane region" description="Helical" evidence="6">
    <location>
        <begin position="513"/>
        <end position="533"/>
    </location>
</feature>
<reference evidence="8 9" key="1">
    <citation type="submission" date="2011-11" db="EMBL/GenBank/DDBJ databases">
        <title>The Noncontiguous Finished sequence of Saccharomonospora cyanea NA-134.</title>
        <authorList>
            <consortium name="US DOE Joint Genome Institute"/>
            <person name="Lucas S."/>
            <person name="Han J."/>
            <person name="Lapidus A."/>
            <person name="Cheng J.-F."/>
            <person name="Goodwin L."/>
            <person name="Pitluck S."/>
            <person name="Peters L."/>
            <person name="Ovchinnikova G."/>
            <person name="Lu M."/>
            <person name="Detter J.C."/>
            <person name="Han C."/>
            <person name="Tapia R."/>
            <person name="Land M."/>
            <person name="Hauser L."/>
            <person name="Kyrpides N."/>
            <person name="Ivanova N."/>
            <person name="Pagani I."/>
            <person name="Brambilla E.-M."/>
            <person name="Klenk H.-P."/>
            <person name="Woyke T."/>
        </authorList>
    </citation>
    <scope>NUCLEOTIDE SEQUENCE [LARGE SCALE GENOMIC DNA]</scope>
    <source>
        <strain evidence="8 9">NA-134</strain>
    </source>
</reference>
<dbReference type="InterPro" id="IPR005829">
    <property type="entry name" value="Sugar_transporter_CS"/>
</dbReference>
<keyword evidence="2 6" id="KW-0812">Transmembrane</keyword>
<evidence type="ECO:0000313" key="8">
    <source>
        <dbReference type="EMBL" id="EHR62878.1"/>
    </source>
</evidence>
<dbReference type="RefSeq" id="WP_005458883.1">
    <property type="nucleotide sequence ID" value="NZ_CM001440.1"/>
</dbReference>
<dbReference type="InterPro" id="IPR011701">
    <property type="entry name" value="MFS"/>
</dbReference>
<feature type="transmembrane region" description="Helical" evidence="6">
    <location>
        <begin position="265"/>
        <end position="282"/>
    </location>
</feature>
<sequence length="557" mass="57988">MSETIPPGVPDAGGTREETKEDRNARLLAEAVAEGIDPAVFHRRWVVVAAMCTSLLVVMLANSSMNLALPGMTSDLGITTTEQTWIVDLYSLVFAALLFTSGAVSDRYGRKLLLQIGLVVFTAAGLYAGVVADTGLELIVMRGLMGLGGALVMPSTLSIINTTFPSGQRAGAIAVWTGVAGAGVGLGTVASGLLLEFWSWRSAFLMSVAFGVLAVVANQVLTHESKDEKQTPIDWFGGVLSTVGILGLVYAIIEGPTKGWGETDVVAGIVAAVVGLGLFVWWERRCAHPMLDLTLFRNPLFSVSSTACLIAFFALAGAFYLLAQLFQLVLGYGTLKSSLLTLPIMIPMLLLSPLVPKVTERIGSRLTVGGGLVVITGGFYVCSLWTADSGYWQVFGSLVIVVIGMVFVMPPATNLIIAAVPKNRSGMGSAMNDTVRELGAAIGIAVLGTLIASGYESGVSDLTATLPPEAAAATESSFAAAVHGVAPAVEAQAGPAAAEAFVATTTDAWMSGLSSAMVAAAVLSAVAALWTLLAMPNRHREAEFVVTPLPQPEPVRS</sequence>
<organism evidence="8 9">
    <name type="scientific">Saccharomonospora cyanea NA-134</name>
    <dbReference type="NCBI Taxonomy" id="882082"/>
    <lineage>
        <taxon>Bacteria</taxon>
        <taxon>Bacillati</taxon>
        <taxon>Actinomycetota</taxon>
        <taxon>Actinomycetes</taxon>
        <taxon>Pseudonocardiales</taxon>
        <taxon>Pseudonocardiaceae</taxon>
        <taxon>Saccharomonospora</taxon>
    </lineage>
</organism>
<gene>
    <name evidence="8" type="ORF">SaccyDRAFT_4057</name>
</gene>
<keyword evidence="9" id="KW-1185">Reference proteome</keyword>
<feature type="transmembrane region" description="Helical" evidence="6">
    <location>
        <begin position="112"/>
        <end position="132"/>
    </location>
</feature>
<feature type="transmembrane region" description="Helical" evidence="6">
    <location>
        <begin position="392"/>
        <end position="417"/>
    </location>
</feature>
<evidence type="ECO:0000256" key="4">
    <source>
        <dbReference type="ARBA" id="ARBA00023136"/>
    </source>
</evidence>
<dbReference type="CDD" id="cd17321">
    <property type="entry name" value="MFS_MMR_MDR_like"/>
    <property type="match status" value="1"/>
</dbReference>
<protein>
    <submittedName>
        <fullName evidence="8">Sugar phosphate permease</fullName>
    </submittedName>
</protein>
<feature type="transmembrane region" description="Helical" evidence="6">
    <location>
        <begin position="303"/>
        <end position="323"/>
    </location>
</feature>
<feature type="domain" description="Major facilitator superfamily (MFS) profile" evidence="7">
    <location>
        <begin position="47"/>
        <end position="539"/>
    </location>
</feature>
<evidence type="ECO:0000313" key="9">
    <source>
        <dbReference type="Proteomes" id="UP000002791"/>
    </source>
</evidence>
<feature type="transmembrane region" description="Helical" evidence="6">
    <location>
        <begin position="85"/>
        <end position="105"/>
    </location>
</feature>
<dbReference type="AlphaFoldDB" id="H5XJ68"/>
<evidence type="ECO:0000256" key="5">
    <source>
        <dbReference type="SAM" id="MobiDB-lite"/>
    </source>
</evidence>
<evidence type="ECO:0000259" key="7">
    <source>
        <dbReference type="PROSITE" id="PS50850"/>
    </source>
</evidence>
<dbReference type="eggNOG" id="COG0477">
    <property type="taxonomic scope" value="Bacteria"/>
</dbReference>
<dbReference type="Pfam" id="PF07690">
    <property type="entry name" value="MFS_1"/>
    <property type="match status" value="1"/>
</dbReference>
<proteinExistence type="predicted"/>
<dbReference type="InterPro" id="IPR036259">
    <property type="entry name" value="MFS_trans_sf"/>
</dbReference>
<dbReference type="PROSITE" id="PS00216">
    <property type="entry name" value="SUGAR_TRANSPORT_1"/>
    <property type="match status" value="1"/>
</dbReference>
<keyword evidence="4 6" id="KW-0472">Membrane</keyword>
<feature type="transmembrane region" description="Helical" evidence="6">
    <location>
        <begin position="45"/>
        <end position="65"/>
    </location>
</feature>
<keyword evidence="3 6" id="KW-1133">Transmembrane helix</keyword>
<feature type="region of interest" description="Disordered" evidence="5">
    <location>
        <begin position="1"/>
        <end position="21"/>
    </location>
</feature>
<evidence type="ECO:0000256" key="1">
    <source>
        <dbReference type="ARBA" id="ARBA00004651"/>
    </source>
</evidence>
<dbReference type="SUPFAM" id="SSF103473">
    <property type="entry name" value="MFS general substrate transporter"/>
    <property type="match status" value="1"/>
</dbReference>
<evidence type="ECO:0000256" key="6">
    <source>
        <dbReference type="SAM" id="Phobius"/>
    </source>
</evidence>
<dbReference type="InterPro" id="IPR020846">
    <property type="entry name" value="MFS_dom"/>
</dbReference>
<evidence type="ECO:0000256" key="3">
    <source>
        <dbReference type="ARBA" id="ARBA00022989"/>
    </source>
</evidence>
<feature type="transmembrane region" description="Helical" evidence="6">
    <location>
        <begin position="335"/>
        <end position="354"/>
    </location>
</feature>
<dbReference type="PANTHER" id="PTHR42718">
    <property type="entry name" value="MAJOR FACILITATOR SUPERFAMILY MULTIDRUG TRANSPORTER MFSC"/>
    <property type="match status" value="1"/>
</dbReference>
<dbReference type="EMBL" id="CM001440">
    <property type="protein sequence ID" value="EHR62878.1"/>
    <property type="molecule type" value="Genomic_DNA"/>
</dbReference>
<accession>H5XJ68</accession>
<comment type="subcellular location">
    <subcellularLocation>
        <location evidence="1">Cell membrane</location>
        <topology evidence="1">Multi-pass membrane protein</topology>
    </subcellularLocation>
</comment>
<dbReference type="OrthoDB" id="9781469at2"/>
<dbReference type="GO" id="GO:0022857">
    <property type="term" value="F:transmembrane transporter activity"/>
    <property type="evidence" value="ECO:0007669"/>
    <property type="project" value="InterPro"/>
</dbReference>
<dbReference type="Gene3D" id="1.20.1250.20">
    <property type="entry name" value="MFS general substrate transporter like domains"/>
    <property type="match status" value="1"/>
</dbReference>
<evidence type="ECO:0000256" key="2">
    <source>
        <dbReference type="ARBA" id="ARBA00022692"/>
    </source>
</evidence>
<feature type="transmembrane region" description="Helical" evidence="6">
    <location>
        <begin position="438"/>
        <end position="455"/>
    </location>
</feature>
<feature type="transmembrane region" description="Helical" evidence="6">
    <location>
        <begin position="233"/>
        <end position="253"/>
    </location>
</feature>
<dbReference type="PANTHER" id="PTHR42718:SF42">
    <property type="entry name" value="EXPORT PROTEIN"/>
    <property type="match status" value="1"/>
</dbReference>
<feature type="transmembrane region" description="Helical" evidence="6">
    <location>
        <begin position="138"/>
        <end position="160"/>
    </location>
</feature>
<feature type="transmembrane region" description="Helical" evidence="6">
    <location>
        <begin position="200"/>
        <end position="221"/>
    </location>
</feature>
<dbReference type="STRING" id="882082.SaccyDRAFT_4057"/>
<feature type="transmembrane region" description="Helical" evidence="6">
    <location>
        <begin position="172"/>
        <end position="194"/>
    </location>
</feature>
<dbReference type="Gene3D" id="1.20.1720.10">
    <property type="entry name" value="Multidrug resistance protein D"/>
    <property type="match status" value="1"/>
</dbReference>
<dbReference type="HOGENOM" id="CLU_000960_28_2_11"/>
<dbReference type="GO" id="GO:0005886">
    <property type="term" value="C:plasma membrane"/>
    <property type="evidence" value="ECO:0007669"/>
    <property type="project" value="UniProtKB-SubCell"/>
</dbReference>
<name>H5XJ68_9PSEU</name>
<dbReference type="PROSITE" id="PS50850">
    <property type="entry name" value="MFS"/>
    <property type="match status" value="1"/>
</dbReference>
<dbReference type="Proteomes" id="UP000002791">
    <property type="component" value="Chromosome"/>
</dbReference>
<feature type="transmembrane region" description="Helical" evidence="6">
    <location>
        <begin position="366"/>
        <end position="386"/>
    </location>
</feature>